<dbReference type="GO" id="GO:0016746">
    <property type="term" value="F:acyltransferase activity"/>
    <property type="evidence" value="ECO:0007669"/>
    <property type="project" value="UniProtKB-KW"/>
</dbReference>
<dbReference type="AlphaFoldDB" id="A8NTE2"/>
<dbReference type="Proteomes" id="UP000001861">
    <property type="component" value="Unassembled WGS sequence"/>
</dbReference>
<dbReference type="GeneID" id="6012747"/>
<dbReference type="InterPro" id="IPR039551">
    <property type="entry name" value="Cho/carn_acyl_trans"/>
</dbReference>
<dbReference type="InterPro" id="IPR023213">
    <property type="entry name" value="CAT-like_dom_sf"/>
</dbReference>
<sequence length="705" mass="79805">MLKRKIKSAILPFTMQVRSTSTTATAPASSSPSSMAPSKPKPPVLPRLPVPELRKTLDKYLASLEPFLLEDEKRGGMSYQSGYTLRKKWADEFEQGIGKVLQDRLIALDKASPNNWLDDNFWINKAYLEWRAPLLVNSNWWLAFFEDDMIPQSAIKGETSNNRAGTTFWQLRRAAWLTWRILDFKDKLDRQEIQPDTTRTGIWFRNSTSKLFNIARIPEFYCDMLSNPPETPTREARSLLVMVHDWCYAVPVYHPPVGDEYPVLMTPREIEAKLRSVVLDVEERLAKGEKAVPIGVLSADDRDKWAAQNLRHLLNLHPSNRKTHQAMLHTVMGLSLDHTTYAIPPPSTTANLPPFKVHHRTLEQSYLDSHLHTIRGTPLNVGNRFFDKAFTLIVDPSTRAGATGEHSPCDALVPSIVAEYGIVQGVEVEQFAEGVKPSSAAPSNEPMWERLDWVADDRIWKESDAARQRANQIMNNSDDSVLWFTDYGTDWIKTMAKLSPDAYIQMALQLAWYKTRGEFTATYETVLTRMFKNGRTETLRSLTRDAREWVLSMHDPKASSQDRIRALQRAVQTHTRLTREAATGRGIDRHLMGLQLLLRPPNGESAALFDDELFSRSQTWKLSTSGLSAGHLFKGTGFGAAYEDGYGINYLAAPSLIKFGIESKFDSPHTSTQLFKSVVAESLLQMKELLLLQPTAEPEIIPSHL</sequence>
<evidence type="ECO:0000256" key="5">
    <source>
        <dbReference type="SAM" id="MobiDB-lite"/>
    </source>
</evidence>
<comment type="caution">
    <text evidence="7">The sequence shown here is derived from an EMBL/GenBank/DDBJ whole genome shotgun (WGS) entry which is preliminary data.</text>
</comment>
<feature type="domain" description="Choline/carnitine acyltransferase" evidence="6">
    <location>
        <begin position="48"/>
        <end position="679"/>
    </location>
</feature>
<feature type="region of interest" description="Disordered" evidence="5">
    <location>
        <begin position="21"/>
        <end position="48"/>
    </location>
</feature>
<accession>A8NTE2</accession>
<organism evidence="7 8">
    <name type="scientific">Coprinopsis cinerea (strain Okayama-7 / 130 / ATCC MYA-4618 / FGSC 9003)</name>
    <name type="common">Inky cap fungus</name>
    <name type="synonym">Hormographiella aspergillata</name>
    <dbReference type="NCBI Taxonomy" id="240176"/>
    <lineage>
        <taxon>Eukaryota</taxon>
        <taxon>Fungi</taxon>
        <taxon>Dikarya</taxon>
        <taxon>Basidiomycota</taxon>
        <taxon>Agaricomycotina</taxon>
        <taxon>Agaricomycetes</taxon>
        <taxon>Agaricomycetidae</taxon>
        <taxon>Agaricales</taxon>
        <taxon>Agaricineae</taxon>
        <taxon>Psathyrellaceae</taxon>
        <taxon>Coprinopsis</taxon>
    </lineage>
</organism>
<keyword evidence="8" id="KW-1185">Reference proteome</keyword>
<feature type="compositionally biased region" description="Pro residues" evidence="5">
    <location>
        <begin position="39"/>
        <end position="48"/>
    </location>
</feature>
<dbReference type="OMA" id="FIKQQKC"/>
<dbReference type="RefSeq" id="XP_001836207.2">
    <property type="nucleotide sequence ID" value="XM_001836155.2"/>
</dbReference>
<keyword evidence="3" id="KW-0012">Acyltransferase</keyword>
<dbReference type="Gene3D" id="3.30.559.70">
    <property type="entry name" value="Choline/Carnitine o-acyltransferase, domain 2"/>
    <property type="match status" value="1"/>
</dbReference>
<dbReference type="eggNOG" id="KOG3716">
    <property type="taxonomic scope" value="Eukaryota"/>
</dbReference>
<dbReference type="KEGG" id="cci:CC1G_06292"/>
<dbReference type="Pfam" id="PF00755">
    <property type="entry name" value="Carn_acyltransf"/>
    <property type="match status" value="1"/>
</dbReference>
<dbReference type="InterPro" id="IPR042231">
    <property type="entry name" value="Cho/carn_acyl_trans_2"/>
</dbReference>
<evidence type="ECO:0000256" key="1">
    <source>
        <dbReference type="ARBA" id="ARBA00005232"/>
    </source>
</evidence>
<dbReference type="InParanoid" id="A8NTE2"/>
<feature type="compositionally biased region" description="Low complexity" evidence="5">
    <location>
        <begin position="21"/>
        <end position="38"/>
    </location>
</feature>
<gene>
    <name evidence="7" type="ORF">CC1G_06292</name>
</gene>
<dbReference type="VEuPathDB" id="FungiDB:CC1G_06292"/>
<evidence type="ECO:0000313" key="7">
    <source>
        <dbReference type="EMBL" id="EAU85579.2"/>
    </source>
</evidence>
<evidence type="ECO:0000256" key="2">
    <source>
        <dbReference type="ARBA" id="ARBA00022679"/>
    </source>
</evidence>
<dbReference type="STRING" id="240176.A8NTE2"/>
<dbReference type="Gene3D" id="3.30.559.10">
    <property type="entry name" value="Chloramphenicol acetyltransferase-like domain"/>
    <property type="match status" value="1"/>
</dbReference>
<name>A8NTE2_COPC7</name>
<comment type="similarity">
    <text evidence="1">Belongs to the carnitine/choline acetyltransferase family.</text>
</comment>
<dbReference type="SUPFAM" id="SSF52777">
    <property type="entry name" value="CoA-dependent acyltransferases"/>
    <property type="match status" value="2"/>
</dbReference>
<dbReference type="OrthoDB" id="240216at2759"/>
<dbReference type="InterPro" id="IPR000542">
    <property type="entry name" value="Carn_acyl_trans"/>
</dbReference>
<dbReference type="HOGENOM" id="CLU_013513_5_0_1"/>
<proteinExistence type="inferred from homology"/>
<evidence type="ECO:0000256" key="3">
    <source>
        <dbReference type="ARBA" id="ARBA00023315"/>
    </source>
</evidence>
<evidence type="ECO:0000259" key="6">
    <source>
        <dbReference type="Pfam" id="PF00755"/>
    </source>
</evidence>
<dbReference type="PANTHER" id="PTHR22589:SF107">
    <property type="entry name" value="CHOLINE_CARNITINE ACYLTRANSFERASE DOMAIN-CONTAINING PROTEIN"/>
    <property type="match status" value="1"/>
</dbReference>
<dbReference type="PANTHER" id="PTHR22589">
    <property type="entry name" value="CARNITINE O-ACYLTRANSFERASE"/>
    <property type="match status" value="1"/>
</dbReference>
<feature type="active site" description="Proton acceptor" evidence="4">
    <location>
        <position position="406"/>
    </location>
</feature>
<evidence type="ECO:0000313" key="8">
    <source>
        <dbReference type="Proteomes" id="UP000001861"/>
    </source>
</evidence>
<keyword evidence="2" id="KW-0808">Transferase</keyword>
<evidence type="ECO:0000256" key="4">
    <source>
        <dbReference type="PIRSR" id="PIRSR600542-1"/>
    </source>
</evidence>
<reference evidence="7 8" key="1">
    <citation type="journal article" date="2010" name="Proc. Natl. Acad. Sci. U.S.A.">
        <title>Insights into evolution of multicellular fungi from the assembled chromosomes of the mushroom Coprinopsis cinerea (Coprinus cinereus).</title>
        <authorList>
            <person name="Stajich J.E."/>
            <person name="Wilke S.K."/>
            <person name="Ahren D."/>
            <person name="Au C.H."/>
            <person name="Birren B.W."/>
            <person name="Borodovsky M."/>
            <person name="Burns C."/>
            <person name="Canback B."/>
            <person name="Casselton L.A."/>
            <person name="Cheng C.K."/>
            <person name="Deng J."/>
            <person name="Dietrich F.S."/>
            <person name="Fargo D.C."/>
            <person name="Farman M.L."/>
            <person name="Gathman A.C."/>
            <person name="Goldberg J."/>
            <person name="Guigo R."/>
            <person name="Hoegger P.J."/>
            <person name="Hooker J.B."/>
            <person name="Huggins A."/>
            <person name="James T.Y."/>
            <person name="Kamada T."/>
            <person name="Kilaru S."/>
            <person name="Kodira C."/>
            <person name="Kues U."/>
            <person name="Kupfer D."/>
            <person name="Kwan H.S."/>
            <person name="Lomsadze A."/>
            <person name="Li W."/>
            <person name="Lilly W.W."/>
            <person name="Ma L.J."/>
            <person name="Mackey A.J."/>
            <person name="Manning G."/>
            <person name="Martin F."/>
            <person name="Muraguchi H."/>
            <person name="Natvig D.O."/>
            <person name="Palmerini H."/>
            <person name="Ramesh M.A."/>
            <person name="Rehmeyer C.J."/>
            <person name="Roe B.A."/>
            <person name="Shenoy N."/>
            <person name="Stanke M."/>
            <person name="Ter-Hovhannisyan V."/>
            <person name="Tunlid A."/>
            <person name="Velagapudi R."/>
            <person name="Vision T.J."/>
            <person name="Zeng Q."/>
            <person name="Zolan M.E."/>
            <person name="Pukkila P.J."/>
        </authorList>
    </citation>
    <scope>NUCLEOTIDE SEQUENCE [LARGE SCALE GENOMIC DNA]</scope>
    <source>
        <strain evidence="8">Okayama-7 / 130 / ATCC MYA-4618 / FGSC 9003</strain>
    </source>
</reference>
<dbReference type="EMBL" id="AACS02000004">
    <property type="protein sequence ID" value="EAU85579.2"/>
    <property type="molecule type" value="Genomic_DNA"/>
</dbReference>
<protein>
    <submittedName>
        <fullName evidence="7">Carnitine acetyltransferase</fullName>
    </submittedName>
</protein>